<dbReference type="Ensembl" id="ENSCVAT00000016615.1">
    <property type="protein sequence ID" value="ENSCVAP00000010032.1"/>
    <property type="gene ID" value="ENSCVAG00000012096.1"/>
</dbReference>
<sequence>MTRSLSSAECIAGLQGGKRQREVSRVVDAFAAGTAVQAELQVLGIIVGLSQLFWDPHSQRQVAPHLADDYCHTDVASMQFHVAPRAPFRDPQSPDFTGGTASTEGGVDRVSAAHCPIIKGSWKAVCDSLVDPLVCATLIRLEDDGDLKWETGKHQHCFFNTTKITLCGSYAPCSAMLLCCCIGAF</sequence>
<protein>
    <submittedName>
        <fullName evidence="1">Uncharacterized protein</fullName>
    </submittedName>
</protein>
<reference evidence="1" key="1">
    <citation type="submission" date="2025-08" db="UniProtKB">
        <authorList>
            <consortium name="Ensembl"/>
        </authorList>
    </citation>
    <scope>IDENTIFICATION</scope>
</reference>
<organism evidence="1 2">
    <name type="scientific">Cyprinodon variegatus</name>
    <name type="common">Sheepshead minnow</name>
    <dbReference type="NCBI Taxonomy" id="28743"/>
    <lineage>
        <taxon>Eukaryota</taxon>
        <taxon>Metazoa</taxon>
        <taxon>Chordata</taxon>
        <taxon>Craniata</taxon>
        <taxon>Vertebrata</taxon>
        <taxon>Euteleostomi</taxon>
        <taxon>Actinopterygii</taxon>
        <taxon>Neopterygii</taxon>
        <taxon>Teleostei</taxon>
        <taxon>Neoteleostei</taxon>
        <taxon>Acanthomorphata</taxon>
        <taxon>Ovalentaria</taxon>
        <taxon>Atherinomorphae</taxon>
        <taxon>Cyprinodontiformes</taxon>
        <taxon>Cyprinodontidae</taxon>
        <taxon>Cyprinodon</taxon>
    </lineage>
</organism>
<evidence type="ECO:0000313" key="1">
    <source>
        <dbReference type="Ensembl" id="ENSCVAP00000010032.1"/>
    </source>
</evidence>
<dbReference type="OMA" id="ANHQGKH"/>
<proteinExistence type="predicted"/>
<accession>A0A3Q2CW75</accession>
<reference evidence="1" key="2">
    <citation type="submission" date="2025-09" db="UniProtKB">
        <authorList>
            <consortium name="Ensembl"/>
        </authorList>
    </citation>
    <scope>IDENTIFICATION</scope>
</reference>
<evidence type="ECO:0000313" key="2">
    <source>
        <dbReference type="Proteomes" id="UP000265020"/>
    </source>
</evidence>
<name>A0A3Q2CW75_CYPVA</name>
<dbReference type="AlphaFoldDB" id="A0A3Q2CW75"/>
<dbReference type="Proteomes" id="UP000265020">
    <property type="component" value="Unassembled WGS sequence"/>
</dbReference>
<dbReference type="GeneTree" id="ENSGT00940000176950"/>
<keyword evidence="2" id="KW-1185">Reference proteome</keyword>